<protein>
    <submittedName>
        <fullName evidence="2">Uncharacterized protein</fullName>
    </submittedName>
</protein>
<organism evidence="2 3">
    <name type="scientific">Aspergillus niger</name>
    <dbReference type="NCBI Taxonomy" id="5061"/>
    <lineage>
        <taxon>Eukaryota</taxon>
        <taxon>Fungi</taxon>
        <taxon>Dikarya</taxon>
        <taxon>Ascomycota</taxon>
        <taxon>Pezizomycotina</taxon>
        <taxon>Eurotiomycetes</taxon>
        <taxon>Eurotiomycetidae</taxon>
        <taxon>Eurotiales</taxon>
        <taxon>Aspergillaceae</taxon>
        <taxon>Aspergillus</taxon>
        <taxon>Aspergillus subgen. Circumdati</taxon>
    </lineage>
</organism>
<evidence type="ECO:0000313" key="2">
    <source>
        <dbReference type="EMBL" id="GLA55851.1"/>
    </source>
</evidence>
<name>A0A9W6ADC2_ASPNG</name>
<dbReference type="AlphaFoldDB" id="A0A9W6ADC2"/>
<feature type="compositionally biased region" description="Basic and acidic residues" evidence="1">
    <location>
        <begin position="1"/>
        <end position="12"/>
    </location>
</feature>
<sequence>MHEYAYRRHTLDGPEPTKSSASLDATVNARILEDLMELVDITTHDADGMGIEHHGAIHGAFNKSLTKYLRKRGLLNLHNKDISGKSPLQYAEEAANRESHPGLFEGGRWQRSLQNLKEGDE</sequence>
<dbReference type="EMBL" id="BRPB01000168">
    <property type="protein sequence ID" value="GLA55851.1"/>
    <property type="molecule type" value="Genomic_DNA"/>
</dbReference>
<reference evidence="2" key="1">
    <citation type="submission" date="2022-07" db="EMBL/GenBank/DDBJ databases">
        <title>Taxonomy of Aspergillus series Nigri: significant species reduction supported by multi-species coalescent approaches.</title>
        <authorList>
            <person name="Bian C."/>
            <person name="Kusuya Y."/>
            <person name="Sklenar F."/>
            <person name="D'hooge E."/>
            <person name="Yaguchi T."/>
            <person name="Takahashi H."/>
            <person name="Hubka V."/>
        </authorList>
    </citation>
    <scope>NUCLEOTIDE SEQUENCE</scope>
    <source>
        <strain evidence="2">IFM 63604</strain>
    </source>
</reference>
<proteinExistence type="predicted"/>
<dbReference type="Proteomes" id="UP001144191">
    <property type="component" value="Unassembled WGS sequence"/>
</dbReference>
<feature type="region of interest" description="Disordered" evidence="1">
    <location>
        <begin position="90"/>
        <end position="121"/>
    </location>
</feature>
<evidence type="ECO:0000313" key="3">
    <source>
        <dbReference type="Proteomes" id="UP001144191"/>
    </source>
</evidence>
<evidence type="ECO:0000256" key="1">
    <source>
        <dbReference type="SAM" id="MobiDB-lite"/>
    </source>
</evidence>
<gene>
    <name evidence="2" type="ORF">AnigIFM63604_002936</name>
</gene>
<accession>A0A9W6ADC2</accession>
<comment type="caution">
    <text evidence="2">The sequence shown here is derived from an EMBL/GenBank/DDBJ whole genome shotgun (WGS) entry which is preliminary data.</text>
</comment>
<feature type="region of interest" description="Disordered" evidence="1">
    <location>
        <begin position="1"/>
        <end position="22"/>
    </location>
</feature>